<dbReference type="GO" id="GO:0019433">
    <property type="term" value="P:triglyceride catabolic process"/>
    <property type="evidence" value="ECO:0007669"/>
    <property type="project" value="TreeGrafter"/>
</dbReference>
<dbReference type="GO" id="GO:0004806">
    <property type="term" value="F:triacylglycerol lipase activity"/>
    <property type="evidence" value="ECO:0007669"/>
    <property type="project" value="TreeGrafter"/>
</dbReference>
<dbReference type="GO" id="GO:0005811">
    <property type="term" value="C:lipid droplet"/>
    <property type="evidence" value="ECO:0007669"/>
    <property type="project" value="TreeGrafter"/>
</dbReference>
<dbReference type="AlphaFoldDB" id="A0AAN9UD69"/>
<dbReference type="GO" id="GO:0006654">
    <property type="term" value="P:phosphatidic acid biosynthetic process"/>
    <property type="evidence" value="ECO:0007669"/>
    <property type="project" value="TreeGrafter"/>
</dbReference>
<reference evidence="3 4" key="1">
    <citation type="journal article" date="2023" name="PLoS ONE">
        <title>Cytospora paraplurivora sp. nov. isolated from orchards with fruit tree decline syndrome in Ontario, Canada.</title>
        <authorList>
            <person name="Ilyukhin E."/>
            <person name="Nguyen H.D.T."/>
            <person name="Castle A.J."/>
            <person name="Ellouze W."/>
        </authorList>
    </citation>
    <scope>NUCLEOTIDE SEQUENCE [LARGE SCALE GENOMIC DNA]</scope>
    <source>
        <strain evidence="3 4">FDS-564</strain>
    </source>
</reference>
<comment type="caution">
    <text evidence="3">The sequence shown here is derived from an EMBL/GenBank/DDBJ whole genome shotgun (WGS) entry which is preliminary data.</text>
</comment>
<evidence type="ECO:0000256" key="1">
    <source>
        <dbReference type="ARBA" id="ARBA00006484"/>
    </source>
</evidence>
<protein>
    <submittedName>
        <fullName evidence="3">NADPH-dependent 1-acyl dihydroxyacetone phosphate reductase</fullName>
    </submittedName>
</protein>
<proteinExistence type="inferred from homology"/>
<name>A0AAN9UD69_9PEZI</name>
<evidence type="ECO:0000313" key="3">
    <source>
        <dbReference type="EMBL" id="KAK7745567.1"/>
    </source>
</evidence>
<dbReference type="GO" id="GO:0005783">
    <property type="term" value="C:endoplasmic reticulum"/>
    <property type="evidence" value="ECO:0007669"/>
    <property type="project" value="TreeGrafter"/>
</dbReference>
<evidence type="ECO:0000313" key="4">
    <source>
        <dbReference type="Proteomes" id="UP001320245"/>
    </source>
</evidence>
<dbReference type="Proteomes" id="UP001320245">
    <property type="component" value="Unassembled WGS sequence"/>
</dbReference>
<dbReference type="EMBL" id="JAJSPL020000008">
    <property type="protein sequence ID" value="KAK7745567.1"/>
    <property type="molecule type" value="Genomic_DNA"/>
</dbReference>
<keyword evidence="4" id="KW-1185">Reference proteome</keyword>
<comment type="similarity">
    <text evidence="1">Belongs to the short-chain dehydrogenases/reductases (SDR) family.</text>
</comment>
<gene>
    <name evidence="3" type="primary">AYR1_1</name>
    <name evidence="3" type="ORF">SLS53_003067</name>
</gene>
<sequence>MTAIDTDVAAVQRMFDVNVFGPMRMCQGDHGVFGMGGLVPTSPANIKQVISGEVSTNILKNDAHRSLPDGSFYAPLAEEFHQHVTRTPAQATDRFDYAANVVKTSLSSAPPAWFWYGSLSGVVHFWDTFGSRTAWVRILP</sequence>
<dbReference type="PANTHER" id="PTHR44169">
    <property type="entry name" value="NADPH-DEPENDENT 1-ACYLDIHYDROXYACETONE PHOSPHATE REDUCTASE"/>
    <property type="match status" value="1"/>
</dbReference>
<dbReference type="GO" id="GO:0000140">
    <property type="term" value="F:acylglycerone-phosphate reductase (NADP+) activity"/>
    <property type="evidence" value="ECO:0007669"/>
    <property type="project" value="TreeGrafter"/>
</dbReference>
<dbReference type="PANTHER" id="PTHR44169:SF3">
    <property type="entry name" value="SHORT-CHAIN DEHYDROGENASE SRDE"/>
    <property type="match status" value="1"/>
</dbReference>
<accession>A0AAN9UD69</accession>
<keyword evidence="2" id="KW-0560">Oxidoreductase</keyword>
<evidence type="ECO:0000256" key="2">
    <source>
        <dbReference type="ARBA" id="ARBA00023002"/>
    </source>
</evidence>
<organism evidence="3 4">
    <name type="scientific">Cytospora paraplurivora</name>
    <dbReference type="NCBI Taxonomy" id="2898453"/>
    <lineage>
        <taxon>Eukaryota</taxon>
        <taxon>Fungi</taxon>
        <taxon>Dikarya</taxon>
        <taxon>Ascomycota</taxon>
        <taxon>Pezizomycotina</taxon>
        <taxon>Sordariomycetes</taxon>
        <taxon>Sordariomycetidae</taxon>
        <taxon>Diaporthales</taxon>
        <taxon>Cytosporaceae</taxon>
        <taxon>Cytospora</taxon>
    </lineage>
</organism>